<organism evidence="8 9">
    <name type="scientific">Podarcis muralis</name>
    <name type="common">Wall lizard</name>
    <name type="synonym">Lacerta muralis</name>
    <dbReference type="NCBI Taxonomy" id="64176"/>
    <lineage>
        <taxon>Eukaryota</taxon>
        <taxon>Metazoa</taxon>
        <taxon>Chordata</taxon>
        <taxon>Craniata</taxon>
        <taxon>Vertebrata</taxon>
        <taxon>Euteleostomi</taxon>
        <taxon>Lepidosauria</taxon>
        <taxon>Squamata</taxon>
        <taxon>Bifurcata</taxon>
        <taxon>Unidentata</taxon>
        <taxon>Episquamata</taxon>
        <taxon>Laterata</taxon>
        <taxon>Lacertibaenia</taxon>
        <taxon>Lacertidae</taxon>
        <taxon>Podarcis</taxon>
    </lineage>
</organism>
<sequence length="371" mass="41107">MDRYWEWIWLAFSLLVLLTDTGFGYSIIEGPRNLTILAGSVAHFNCTVSKGYQVLIWLFNGTPILTVLGNGTPIITNPKYNQDGFQNGTEFTSGLKIFDVQLHDSGEIKCSLQNFQDDKYAFLSVQVNGSLTIKPGNLTVRENQTTEIICEALGWAPAPQISWMVNNITLDNSMYITNQSQGSNGLYNEESILTLTPVTNSTVTCFVAIDALPEPQNETVTLTVYQPPSTGDDGRTRTIILAVVLSVVGFLLLILIILLIICCCKRRKDSKYQEEMRKASEKKNADRNLETDRHSGQENYAYSPEDARRAGQMTGVPSFSPDNSSLYAPDGDLDVNPASQVSYNGRHDGVQPSRTTAVPINPRKIRNVTHV</sequence>
<dbReference type="PANTHER" id="PTHR44991:SF1">
    <property type="entry name" value="IMMUNOGLOBULIN SUPERFAMILY MEMBER 5"/>
    <property type="match status" value="1"/>
</dbReference>
<dbReference type="GO" id="GO:0009986">
    <property type="term" value="C:cell surface"/>
    <property type="evidence" value="ECO:0007669"/>
    <property type="project" value="TreeGrafter"/>
</dbReference>
<evidence type="ECO:0000256" key="1">
    <source>
        <dbReference type="ARBA" id="ARBA00004370"/>
    </source>
</evidence>
<keyword evidence="5" id="KW-0812">Transmembrane</keyword>
<evidence type="ECO:0000313" key="9">
    <source>
        <dbReference type="Proteomes" id="UP000472272"/>
    </source>
</evidence>
<gene>
    <name evidence="8" type="primary">IGSF5</name>
</gene>
<dbReference type="GO" id="GO:0016020">
    <property type="term" value="C:membrane"/>
    <property type="evidence" value="ECO:0007669"/>
    <property type="project" value="UniProtKB-SubCell"/>
</dbReference>
<feature type="region of interest" description="Disordered" evidence="4">
    <location>
        <begin position="275"/>
        <end position="337"/>
    </location>
</feature>
<keyword evidence="5" id="KW-1133">Transmembrane helix</keyword>
<dbReference type="GO" id="GO:0005923">
    <property type="term" value="C:bicellular tight junction"/>
    <property type="evidence" value="ECO:0007669"/>
    <property type="project" value="TreeGrafter"/>
</dbReference>
<dbReference type="Proteomes" id="UP000472272">
    <property type="component" value="Chromosome 4"/>
</dbReference>
<keyword evidence="6" id="KW-0732">Signal</keyword>
<dbReference type="InterPro" id="IPR013783">
    <property type="entry name" value="Ig-like_fold"/>
</dbReference>
<feature type="chain" id="PRO_5025357750" evidence="6">
    <location>
        <begin position="25"/>
        <end position="371"/>
    </location>
</feature>
<feature type="compositionally biased region" description="Polar residues" evidence="4">
    <location>
        <begin position="315"/>
        <end position="326"/>
    </location>
</feature>
<evidence type="ECO:0000259" key="7">
    <source>
        <dbReference type="PROSITE" id="PS50835"/>
    </source>
</evidence>
<feature type="domain" description="Ig-like" evidence="7">
    <location>
        <begin position="25"/>
        <end position="128"/>
    </location>
</feature>
<reference evidence="8 9" key="1">
    <citation type="journal article" date="2019" name="Proc. Natl. Acad. Sci. U.S.A.">
        <title>Regulatory changes in pterin and carotenoid genes underlie balanced color polymorphisms in the wall lizard.</title>
        <authorList>
            <person name="Andrade P."/>
            <person name="Pinho C."/>
            <person name="Perez I de Lanuza G."/>
            <person name="Afonso S."/>
            <person name="Brejcha J."/>
            <person name="Rubin C.J."/>
            <person name="Wallerman O."/>
            <person name="Pereira P."/>
            <person name="Sabatino S.J."/>
            <person name="Bellati A."/>
            <person name="Pellitteri-Rosa D."/>
            <person name="Bosakova Z."/>
            <person name="Bunikis I."/>
            <person name="Carretero M.A."/>
            <person name="Feiner N."/>
            <person name="Marsik P."/>
            <person name="Pauperio F."/>
            <person name="Salvi D."/>
            <person name="Soler L."/>
            <person name="While G.M."/>
            <person name="Uller T."/>
            <person name="Font E."/>
            <person name="Andersson L."/>
            <person name="Carneiro M."/>
        </authorList>
    </citation>
    <scope>NUCLEOTIDE SEQUENCE</scope>
</reference>
<dbReference type="Pfam" id="PF22705">
    <property type="entry name" value="C2-set_3"/>
    <property type="match status" value="1"/>
</dbReference>
<evidence type="ECO:0000256" key="2">
    <source>
        <dbReference type="ARBA" id="ARBA00023136"/>
    </source>
</evidence>
<dbReference type="InterPro" id="IPR036179">
    <property type="entry name" value="Ig-like_dom_sf"/>
</dbReference>
<comment type="subcellular location">
    <subcellularLocation>
        <location evidence="1">Membrane</location>
    </subcellularLocation>
</comment>
<keyword evidence="9" id="KW-1185">Reference proteome</keyword>
<evidence type="ECO:0000256" key="6">
    <source>
        <dbReference type="SAM" id="SignalP"/>
    </source>
</evidence>
<dbReference type="PANTHER" id="PTHR44991">
    <property type="entry name" value="IMMUNOGLOBULIN SUPERFAMILY MEMBER 5"/>
    <property type="match status" value="1"/>
</dbReference>
<evidence type="ECO:0000256" key="4">
    <source>
        <dbReference type="SAM" id="MobiDB-lite"/>
    </source>
</evidence>
<dbReference type="CTD" id="150084"/>
<evidence type="ECO:0000256" key="3">
    <source>
        <dbReference type="ARBA" id="ARBA00023319"/>
    </source>
</evidence>
<feature type="domain" description="Ig-like" evidence="7">
    <location>
        <begin position="129"/>
        <end position="221"/>
    </location>
</feature>
<dbReference type="PROSITE" id="PS50835">
    <property type="entry name" value="IG_LIKE"/>
    <property type="match status" value="2"/>
</dbReference>
<dbReference type="Gene3D" id="2.60.40.10">
    <property type="entry name" value="Immunoglobulins"/>
    <property type="match status" value="2"/>
</dbReference>
<evidence type="ECO:0000256" key="5">
    <source>
        <dbReference type="SAM" id="Phobius"/>
    </source>
</evidence>
<dbReference type="InterPro" id="IPR007110">
    <property type="entry name" value="Ig-like_dom"/>
</dbReference>
<dbReference type="AlphaFoldDB" id="A0A670KAQ0"/>
<dbReference type="OMA" id="HSSYYFV"/>
<dbReference type="InterPro" id="IPR053896">
    <property type="entry name" value="BTN3A2-like_Ig-C"/>
</dbReference>
<dbReference type="GO" id="GO:0098609">
    <property type="term" value="P:cell-cell adhesion"/>
    <property type="evidence" value="ECO:0007669"/>
    <property type="project" value="TreeGrafter"/>
</dbReference>
<proteinExistence type="predicted"/>
<dbReference type="Ensembl" id="ENSPMRT00000034662.1">
    <property type="protein sequence ID" value="ENSPMRP00000032689.1"/>
    <property type="gene ID" value="ENSPMRG00000021180.1"/>
</dbReference>
<reference evidence="8" key="3">
    <citation type="submission" date="2025-09" db="UniProtKB">
        <authorList>
            <consortium name="Ensembl"/>
        </authorList>
    </citation>
    <scope>IDENTIFICATION</scope>
</reference>
<evidence type="ECO:0000313" key="8">
    <source>
        <dbReference type="Ensembl" id="ENSPMRP00000032689.1"/>
    </source>
</evidence>
<dbReference type="GeneTree" id="ENSGT00940000163238"/>
<keyword evidence="3" id="KW-0393">Immunoglobulin domain</keyword>
<dbReference type="RefSeq" id="XP_028583061.1">
    <property type="nucleotide sequence ID" value="XM_028727228.1"/>
</dbReference>
<name>A0A670KAQ0_PODMU</name>
<keyword evidence="2 5" id="KW-0472">Membrane</keyword>
<dbReference type="SUPFAM" id="SSF48726">
    <property type="entry name" value="Immunoglobulin"/>
    <property type="match status" value="2"/>
</dbReference>
<feature type="signal peptide" evidence="6">
    <location>
        <begin position="1"/>
        <end position="24"/>
    </location>
</feature>
<protein>
    <submittedName>
        <fullName evidence="8">Immunoglobulin superfamily member 5</fullName>
    </submittedName>
</protein>
<accession>A0A670KAQ0</accession>
<dbReference type="GeneID" id="114596098"/>
<dbReference type="InterPro" id="IPR003599">
    <property type="entry name" value="Ig_sub"/>
</dbReference>
<reference evidence="8" key="2">
    <citation type="submission" date="2025-08" db="UniProtKB">
        <authorList>
            <consortium name="Ensembl"/>
        </authorList>
    </citation>
    <scope>IDENTIFICATION</scope>
</reference>
<feature type="compositionally biased region" description="Basic and acidic residues" evidence="4">
    <location>
        <begin position="275"/>
        <end position="296"/>
    </location>
</feature>
<dbReference type="SMART" id="SM00409">
    <property type="entry name" value="IG"/>
    <property type="match status" value="2"/>
</dbReference>
<feature type="transmembrane region" description="Helical" evidence="5">
    <location>
        <begin position="239"/>
        <end position="264"/>
    </location>
</feature>